<dbReference type="Gene3D" id="3.30.360.10">
    <property type="entry name" value="Dihydrodipicolinate Reductase, domain 2"/>
    <property type="match status" value="1"/>
</dbReference>
<name>A0ABU8W3W9_9BURK</name>
<proteinExistence type="predicted"/>
<evidence type="ECO:0000259" key="1">
    <source>
        <dbReference type="Pfam" id="PF01408"/>
    </source>
</evidence>
<keyword evidence="4" id="KW-1185">Reference proteome</keyword>
<evidence type="ECO:0000313" key="4">
    <source>
        <dbReference type="Proteomes" id="UP001363010"/>
    </source>
</evidence>
<dbReference type="SUPFAM" id="SSF55347">
    <property type="entry name" value="Glyceraldehyde-3-phosphate dehydrogenase-like, C-terminal domain"/>
    <property type="match status" value="1"/>
</dbReference>
<evidence type="ECO:0000313" key="3">
    <source>
        <dbReference type="EMBL" id="MEJ8824678.1"/>
    </source>
</evidence>
<accession>A0ABU8W3W9</accession>
<dbReference type="InterPro" id="IPR036291">
    <property type="entry name" value="NAD(P)-bd_dom_sf"/>
</dbReference>
<dbReference type="InterPro" id="IPR000683">
    <property type="entry name" value="Gfo/Idh/MocA-like_OxRdtase_N"/>
</dbReference>
<dbReference type="InterPro" id="IPR055170">
    <property type="entry name" value="GFO_IDH_MocA-like_dom"/>
</dbReference>
<protein>
    <submittedName>
        <fullName evidence="3">Gfo/Idh/MocA family oxidoreductase</fullName>
    </submittedName>
</protein>
<dbReference type="Proteomes" id="UP001363010">
    <property type="component" value="Unassembled WGS sequence"/>
</dbReference>
<dbReference type="Pfam" id="PF01408">
    <property type="entry name" value="GFO_IDH_MocA"/>
    <property type="match status" value="1"/>
</dbReference>
<dbReference type="SUPFAM" id="SSF51735">
    <property type="entry name" value="NAD(P)-binding Rossmann-fold domains"/>
    <property type="match status" value="1"/>
</dbReference>
<dbReference type="EMBL" id="JBBKZV010000015">
    <property type="protein sequence ID" value="MEJ8824678.1"/>
    <property type="molecule type" value="Genomic_DNA"/>
</dbReference>
<feature type="domain" description="GFO/IDH/MocA-like oxidoreductase" evidence="2">
    <location>
        <begin position="134"/>
        <end position="256"/>
    </location>
</feature>
<feature type="domain" description="Gfo/Idh/MocA-like oxidoreductase N-terminal" evidence="1">
    <location>
        <begin position="5"/>
        <end position="123"/>
    </location>
</feature>
<evidence type="ECO:0000259" key="2">
    <source>
        <dbReference type="Pfam" id="PF22725"/>
    </source>
</evidence>
<organism evidence="3 4">
    <name type="scientific">Variovorax humicola</name>
    <dbReference type="NCBI Taxonomy" id="1769758"/>
    <lineage>
        <taxon>Bacteria</taxon>
        <taxon>Pseudomonadati</taxon>
        <taxon>Pseudomonadota</taxon>
        <taxon>Betaproteobacteria</taxon>
        <taxon>Burkholderiales</taxon>
        <taxon>Comamonadaceae</taxon>
        <taxon>Variovorax</taxon>
    </lineage>
</organism>
<comment type="caution">
    <text evidence="3">The sequence shown here is derived from an EMBL/GenBank/DDBJ whole genome shotgun (WGS) entry which is preliminary data.</text>
</comment>
<dbReference type="PANTHER" id="PTHR43249">
    <property type="entry name" value="UDP-N-ACETYL-2-AMINO-2-DEOXY-D-GLUCURONATE OXIDASE"/>
    <property type="match status" value="1"/>
</dbReference>
<dbReference type="PANTHER" id="PTHR43249:SF1">
    <property type="entry name" value="D-GLUCOSIDE 3-DEHYDROGENASE"/>
    <property type="match status" value="1"/>
</dbReference>
<gene>
    <name evidence="3" type="ORF">WKW80_22005</name>
</gene>
<sequence>MQSSLKIAVFGTGLAWRPHCDSLAELAGQICVAWIVGRDIGRANAQAALFADARATTSIEEVLADPSVGAALVLTPPNTHLEIVERLAARGIHVLLEKPLDIDIARARAVVDVCRAHGVTLGVVFQHRMRPAARHLKQLLADGALGTLTHALVDVRWWRPQSYYDAPGRGTRARDGGGVLLTQAIHTLDLFLDLVGPVDEVAALCTTSAAHRMECEDVVCGTLRMRNGTLASLIATTTAFPGFAERIELGGTLASATLSAGELRVQWMDGREERCGEPSATGAGAQPMAFGHAPHRALLADFVEAIRERRAPAADGTAGLAVHRLIEALIESSATRNFVPIDCSEACA</sequence>
<dbReference type="Gene3D" id="3.40.50.720">
    <property type="entry name" value="NAD(P)-binding Rossmann-like Domain"/>
    <property type="match status" value="1"/>
</dbReference>
<dbReference type="InterPro" id="IPR052515">
    <property type="entry name" value="Gfo/Idh/MocA_Oxidoreductase"/>
</dbReference>
<dbReference type="Pfam" id="PF22725">
    <property type="entry name" value="GFO_IDH_MocA_C3"/>
    <property type="match status" value="1"/>
</dbReference>
<dbReference type="RefSeq" id="WP_340365696.1">
    <property type="nucleotide sequence ID" value="NZ_JBBKZV010000015.1"/>
</dbReference>
<reference evidence="3 4" key="1">
    <citation type="submission" date="2024-03" db="EMBL/GenBank/DDBJ databases">
        <title>Novel species of the genus Variovorax.</title>
        <authorList>
            <person name="Liu Q."/>
            <person name="Xin Y.-H."/>
        </authorList>
    </citation>
    <scope>NUCLEOTIDE SEQUENCE [LARGE SCALE GENOMIC DNA]</scope>
    <source>
        <strain evidence="3 4">KACC 18501</strain>
    </source>
</reference>